<keyword evidence="4 7" id="KW-1133">Transmembrane helix</keyword>
<keyword evidence="3 7" id="KW-0812">Transmembrane</keyword>
<dbReference type="Gene3D" id="1.20.1250.20">
    <property type="entry name" value="MFS general substrate transporter like domains"/>
    <property type="match status" value="1"/>
</dbReference>
<evidence type="ECO:0000313" key="10">
    <source>
        <dbReference type="Proteomes" id="UP000011761"/>
    </source>
</evidence>
<feature type="transmembrane region" description="Helical" evidence="7">
    <location>
        <begin position="103"/>
        <end position="124"/>
    </location>
</feature>
<dbReference type="AlphaFoldDB" id="M2ML16"/>
<feature type="transmembrane region" description="Helical" evidence="7">
    <location>
        <begin position="377"/>
        <end position="399"/>
    </location>
</feature>
<dbReference type="eggNOG" id="KOG0255">
    <property type="taxonomic scope" value="Eukaryota"/>
</dbReference>
<dbReference type="Proteomes" id="UP000011761">
    <property type="component" value="Unassembled WGS sequence"/>
</dbReference>
<dbReference type="PROSITE" id="PS50850">
    <property type="entry name" value="MFS"/>
    <property type="match status" value="1"/>
</dbReference>
<feature type="transmembrane region" description="Helical" evidence="7">
    <location>
        <begin position="222"/>
        <end position="242"/>
    </location>
</feature>
<dbReference type="InterPro" id="IPR036259">
    <property type="entry name" value="MFS_trans_sf"/>
</dbReference>
<feature type="region of interest" description="Disordered" evidence="6">
    <location>
        <begin position="1"/>
        <end position="34"/>
    </location>
</feature>
<dbReference type="EMBL" id="KB445562">
    <property type="protein sequence ID" value="EMC92033.1"/>
    <property type="molecule type" value="Genomic_DNA"/>
</dbReference>
<feature type="transmembrane region" description="Helical" evidence="7">
    <location>
        <begin position="289"/>
        <end position="315"/>
    </location>
</feature>
<feature type="transmembrane region" description="Helical" evidence="7">
    <location>
        <begin position="61"/>
        <end position="83"/>
    </location>
</feature>
<dbReference type="HOGENOM" id="CLU_008455_0_5_1"/>
<dbReference type="GeneID" id="19107252"/>
<feature type="transmembrane region" description="Helical" evidence="7">
    <location>
        <begin position="475"/>
        <end position="496"/>
    </location>
</feature>
<comment type="similarity">
    <text evidence="2">Belongs to the major facilitator superfamily.</text>
</comment>
<feature type="compositionally biased region" description="Basic and acidic residues" evidence="6">
    <location>
        <begin position="1"/>
        <end position="28"/>
    </location>
</feature>
<evidence type="ECO:0000259" key="8">
    <source>
        <dbReference type="PROSITE" id="PS50850"/>
    </source>
</evidence>
<proteinExistence type="inferred from homology"/>
<reference evidence="9 10" key="1">
    <citation type="journal article" date="2012" name="PLoS Pathog.">
        <title>Diverse lifestyles and strategies of plant pathogenesis encoded in the genomes of eighteen Dothideomycetes fungi.</title>
        <authorList>
            <person name="Ohm R.A."/>
            <person name="Feau N."/>
            <person name="Henrissat B."/>
            <person name="Schoch C.L."/>
            <person name="Horwitz B.A."/>
            <person name="Barry K.W."/>
            <person name="Condon B.J."/>
            <person name="Copeland A.C."/>
            <person name="Dhillon B."/>
            <person name="Glaser F."/>
            <person name="Hesse C.N."/>
            <person name="Kosti I."/>
            <person name="LaButti K."/>
            <person name="Lindquist E.A."/>
            <person name="Lucas S."/>
            <person name="Salamov A.A."/>
            <person name="Bradshaw R.E."/>
            <person name="Ciuffetti L."/>
            <person name="Hamelin R.C."/>
            <person name="Kema G.H.J."/>
            <person name="Lawrence C."/>
            <person name="Scott J.A."/>
            <person name="Spatafora J.W."/>
            <person name="Turgeon B.G."/>
            <person name="de Wit P.J.G.M."/>
            <person name="Zhong S."/>
            <person name="Goodwin S.B."/>
            <person name="Grigoriev I.V."/>
        </authorList>
    </citation>
    <scope>NUCLEOTIDE SEQUENCE [LARGE SCALE GENOMIC DNA]</scope>
    <source>
        <strain evidence="9 10">UAMH 10762</strain>
    </source>
</reference>
<keyword evidence="10" id="KW-1185">Reference proteome</keyword>
<dbReference type="GO" id="GO:0022857">
    <property type="term" value="F:transmembrane transporter activity"/>
    <property type="evidence" value="ECO:0007669"/>
    <property type="project" value="InterPro"/>
</dbReference>
<feature type="transmembrane region" description="Helical" evidence="7">
    <location>
        <begin position="194"/>
        <end position="216"/>
    </location>
</feature>
<dbReference type="RefSeq" id="XP_007680555.1">
    <property type="nucleotide sequence ID" value="XM_007682365.1"/>
</dbReference>
<keyword evidence="5 7" id="KW-0472">Membrane</keyword>
<dbReference type="Pfam" id="PF07690">
    <property type="entry name" value="MFS_1"/>
    <property type="match status" value="1"/>
</dbReference>
<dbReference type="OrthoDB" id="5403280at2759"/>
<feature type="transmembrane region" description="Helical" evidence="7">
    <location>
        <begin position="335"/>
        <end position="356"/>
    </location>
</feature>
<dbReference type="FunFam" id="1.20.1250.20:FF:000082">
    <property type="entry name" value="MFS multidrug transporter, putative"/>
    <property type="match status" value="1"/>
</dbReference>
<dbReference type="InterPro" id="IPR020846">
    <property type="entry name" value="MFS_dom"/>
</dbReference>
<dbReference type="KEGG" id="bcom:BAUCODRAFT_115307"/>
<comment type="subcellular location">
    <subcellularLocation>
        <location evidence="1">Membrane</location>
        <topology evidence="1">Multi-pass membrane protein</topology>
    </subcellularLocation>
</comment>
<evidence type="ECO:0000256" key="1">
    <source>
        <dbReference type="ARBA" id="ARBA00004141"/>
    </source>
</evidence>
<dbReference type="InterPro" id="IPR011701">
    <property type="entry name" value="MFS"/>
</dbReference>
<evidence type="ECO:0000256" key="3">
    <source>
        <dbReference type="ARBA" id="ARBA00022692"/>
    </source>
</evidence>
<accession>M2ML16</accession>
<evidence type="ECO:0000256" key="2">
    <source>
        <dbReference type="ARBA" id="ARBA00008335"/>
    </source>
</evidence>
<organism evidence="9 10">
    <name type="scientific">Baudoinia panamericana (strain UAMH 10762)</name>
    <name type="common">Angels' share fungus</name>
    <name type="synonym">Baudoinia compniacensis (strain UAMH 10762)</name>
    <dbReference type="NCBI Taxonomy" id="717646"/>
    <lineage>
        <taxon>Eukaryota</taxon>
        <taxon>Fungi</taxon>
        <taxon>Dikarya</taxon>
        <taxon>Ascomycota</taxon>
        <taxon>Pezizomycotina</taxon>
        <taxon>Dothideomycetes</taxon>
        <taxon>Dothideomycetidae</taxon>
        <taxon>Mycosphaerellales</taxon>
        <taxon>Teratosphaeriaceae</taxon>
        <taxon>Baudoinia</taxon>
    </lineage>
</organism>
<evidence type="ECO:0000313" key="9">
    <source>
        <dbReference type="EMBL" id="EMC92033.1"/>
    </source>
</evidence>
<dbReference type="OMA" id="FIWGKEI"/>
<gene>
    <name evidence="9" type="ORF">BAUCODRAFT_115307</name>
</gene>
<evidence type="ECO:0000256" key="4">
    <source>
        <dbReference type="ARBA" id="ARBA00022989"/>
    </source>
</evidence>
<dbReference type="PANTHER" id="PTHR23502">
    <property type="entry name" value="MAJOR FACILITATOR SUPERFAMILY"/>
    <property type="match status" value="1"/>
</dbReference>
<evidence type="ECO:0000256" key="5">
    <source>
        <dbReference type="ARBA" id="ARBA00023136"/>
    </source>
</evidence>
<feature type="transmembrane region" description="Helical" evidence="7">
    <location>
        <begin position="161"/>
        <end position="182"/>
    </location>
</feature>
<dbReference type="PANTHER" id="PTHR23502:SF52">
    <property type="entry name" value="MULTIDRUG TRANSPORTER, PUTATIVE (AFU_ORTHOLOGUE AFUA_2G17730)-RELATED"/>
    <property type="match status" value="1"/>
</dbReference>
<sequence length="519" mass="57326">MTAHDADARIEPRHDVEARSHPDHHDFESQAASTEKSATILDWDGPNDSANPFNWPESRKWMVIGAALLCTLTVPWNGTSITVAAQEINQQFGISDANFPNSYWPVTSWSLGGAVFIIIFLPLMEDVGIRIGFLVSYVFFLLMIIPQALARNFATLIVTRFFSGGCVALLANTLGSAIPDLWAEDWARSFPVSLYIITYLMGSTLAPPIFAGVMQYIGNWRWIFYIQLIVYGALLPFFFLFIRETRGSVILRRRANQIRKTTGRLVYTAEQLDQPPLYYRLYKSSTRPIYLLVTEPVLLASTLWSAFSFGTVFLFTQSVGQVFTGLYGWEEYSIGYVQTAVVIGELLGWVAQRYSIYLYTASAKRNTEAPGTPIPEARLYVSAFASFGGIVGGMFVYAWTAYPSIPWIAPAIGLAMVGFGIQLVVSAVADYILDAYAASNYAGSAVSAVAAGENVVAGILPLAAQSMYTELGFQWASTLLACLALLLSLAPVVFIWKGRWFREKSPFMRAGQQLKATGS</sequence>
<feature type="transmembrane region" description="Helical" evidence="7">
    <location>
        <begin position="405"/>
        <end position="429"/>
    </location>
</feature>
<dbReference type="GO" id="GO:0005886">
    <property type="term" value="C:plasma membrane"/>
    <property type="evidence" value="ECO:0007669"/>
    <property type="project" value="TreeGrafter"/>
</dbReference>
<feature type="transmembrane region" description="Helical" evidence="7">
    <location>
        <begin position="441"/>
        <end position="463"/>
    </location>
</feature>
<dbReference type="SUPFAM" id="SSF103473">
    <property type="entry name" value="MFS general substrate transporter"/>
    <property type="match status" value="1"/>
</dbReference>
<evidence type="ECO:0000256" key="6">
    <source>
        <dbReference type="SAM" id="MobiDB-lite"/>
    </source>
</evidence>
<evidence type="ECO:0000256" key="7">
    <source>
        <dbReference type="SAM" id="Phobius"/>
    </source>
</evidence>
<protein>
    <recommendedName>
        <fullName evidence="8">Major facilitator superfamily (MFS) profile domain-containing protein</fullName>
    </recommendedName>
</protein>
<feature type="transmembrane region" description="Helical" evidence="7">
    <location>
        <begin position="131"/>
        <end position="149"/>
    </location>
</feature>
<feature type="domain" description="Major facilitator superfamily (MFS) profile" evidence="8">
    <location>
        <begin position="63"/>
        <end position="499"/>
    </location>
</feature>
<name>M2ML16_BAUPA</name>